<dbReference type="RefSeq" id="WP_012676573.1">
    <property type="nucleotide sequence ID" value="NC_012440.1"/>
</dbReference>
<proteinExistence type="predicted"/>
<feature type="coiled-coil region" evidence="1">
    <location>
        <begin position="322"/>
        <end position="373"/>
    </location>
</feature>
<dbReference type="KEGG" id="pmx:PERMA_1007"/>
<dbReference type="STRING" id="123214.PERMA_1007"/>
<dbReference type="PaxDb" id="123214-PERMA_1007"/>
<dbReference type="HOGENOM" id="CLU_640686_0_0_0"/>
<evidence type="ECO:0000313" key="2">
    <source>
        <dbReference type="EMBL" id="ACO04335.1"/>
    </source>
</evidence>
<evidence type="ECO:0000313" key="3">
    <source>
        <dbReference type="Proteomes" id="UP000001366"/>
    </source>
</evidence>
<dbReference type="OrthoDB" id="9494at2"/>
<keyword evidence="1" id="KW-0175">Coiled coil</keyword>
<dbReference type="AlphaFoldDB" id="C0QQ46"/>
<sequence length="428" mass="51359">MDFYISGFEADLTLEIENVKRFMDEYRSVNSVLDLNENLYDSILLDFGTERLKLATSLLTTLLTDIERRGVKAVSAVFDILQREKEFDLAVFLSNRIFEKYRNNSLEEILIRTKIYTKVLNILLNKKDVYFFTYYLSGYLDDLNLLLKYHRDLIEEIFISATYFNQFMYSYYVTVINDNERALGYLIKDIELRDHLFRKGILRFPENNNIFHIINLTGLFFQLEDSLIKLMIDLDFYIRKIRDELLELNKFLKKNPDKRSLFLNYDMKRYINEFLTNIYIAGYENYYMEISDIFPELTTGDNRIIIKMLDLYKKDDLSEEKIKSLKKEMEILFNNISKDKKERVLYTYYNILADLYSDNVKELMSLKREIEKEISKLPILKIPLFRILNFSGYTEEAYNIAQEVKRELIISGRENLLKTVERFIEEEF</sequence>
<evidence type="ECO:0000256" key="1">
    <source>
        <dbReference type="SAM" id="Coils"/>
    </source>
</evidence>
<name>C0QQ46_PERMH</name>
<reference evidence="2 3" key="1">
    <citation type="journal article" date="2009" name="J. Bacteriol.">
        <title>Complete and draft genome sequences of six members of the Aquificales.</title>
        <authorList>
            <person name="Reysenbach A.L."/>
            <person name="Hamamura N."/>
            <person name="Podar M."/>
            <person name="Griffiths E."/>
            <person name="Ferreira S."/>
            <person name="Hochstein R."/>
            <person name="Heidelberg J."/>
            <person name="Johnson J."/>
            <person name="Mead D."/>
            <person name="Pohorille A."/>
            <person name="Sarmiento M."/>
            <person name="Schweighofer K."/>
            <person name="Seshadri R."/>
            <person name="Voytek M.A."/>
        </authorList>
    </citation>
    <scope>NUCLEOTIDE SEQUENCE [LARGE SCALE GENOMIC DNA]</scope>
    <source>
        <strain evidence="3">DSM 14350 / EX-H1</strain>
    </source>
</reference>
<dbReference type="EMBL" id="CP001230">
    <property type="protein sequence ID" value="ACO04335.1"/>
    <property type="molecule type" value="Genomic_DNA"/>
</dbReference>
<dbReference type="Proteomes" id="UP000001366">
    <property type="component" value="Chromosome"/>
</dbReference>
<accession>C0QQ46</accession>
<protein>
    <submittedName>
        <fullName evidence="2">Uncharacterized protein</fullName>
    </submittedName>
</protein>
<gene>
    <name evidence="2" type="ordered locus">PERMA_1007</name>
</gene>
<keyword evidence="3" id="KW-1185">Reference proteome</keyword>
<organism evidence="2 3">
    <name type="scientific">Persephonella marina (strain DSM 14350 / EX-H1)</name>
    <dbReference type="NCBI Taxonomy" id="123214"/>
    <lineage>
        <taxon>Bacteria</taxon>
        <taxon>Pseudomonadati</taxon>
        <taxon>Aquificota</taxon>
        <taxon>Aquificia</taxon>
        <taxon>Aquificales</taxon>
        <taxon>Hydrogenothermaceae</taxon>
        <taxon>Persephonella</taxon>
    </lineage>
</organism>